<reference evidence="1" key="1">
    <citation type="submission" date="2022-08" db="EMBL/GenBank/DDBJ databases">
        <title>Chelativorans sichuanense sp. nov., a paraffin oil-degrading bacterium isolated from a mixture of oil-based drill cuttings and paddy soil.</title>
        <authorList>
            <person name="Yu J."/>
            <person name="Liu H."/>
            <person name="Chen Q."/>
        </authorList>
    </citation>
    <scope>NUCLEOTIDE SEQUENCE</scope>
    <source>
        <strain evidence="1">SCAU 2101</strain>
    </source>
</reference>
<protein>
    <submittedName>
        <fullName evidence="1">SDR family oxidoreductase</fullName>
    </submittedName>
</protein>
<dbReference type="Proteomes" id="UP001149009">
    <property type="component" value="Unassembled WGS sequence"/>
</dbReference>
<comment type="caution">
    <text evidence="1">The sequence shown here is derived from an EMBL/GenBank/DDBJ whole genome shotgun (WGS) entry which is preliminary data.</text>
</comment>
<proteinExistence type="predicted"/>
<dbReference type="InterPro" id="IPR036291">
    <property type="entry name" value="NAD(P)-bd_dom_sf"/>
</dbReference>
<accession>A0A9X3B025</accession>
<sequence>MLPPNRPERHILFLVRRRPLRLPNIYAGLEGPEDIADAVLFLLSDASSWITVQVIQVAGGHAL</sequence>
<keyword evidence="2" id="KW-1185">Reference proteome</keyword>
<gene>
    <name evidence="1" type="ORF">NYR54_12660</name>
</gene>
<name>A0A9X3B025_9HYPH</name>
<evidence type="ECO:0000313" key="1">
    <source>
        <dbReference type="EMBL" id="MCT8991130.1"/>
    </source>
</evidence>
<dbReference type="SUPFAM" id="SSF51735">
    <property type="entry name" value="NAD(P)-binding Rossmann-fold domains"/>
    <property type="match status" value="1"/>
</dbReference>
<organism evidence="1 2">
    <name type="scientific">Chelativorans petroleitrophicus</name>
    <dbReference type="NCBI Taxonomy" id="2975484"/>
    <lineage>
        <taxon>Bacteria</taxon>
        <taxon>Pseudomonadati</taxon>
        <taxon>Pseudomonadota</taxon>
        <taxon>Alphaproteobacteria</taxon>
        <taxon>Hyphomicrobiales</taxon>
        <taxon>Phyllobacteriaceae</taxon>
        <taxon>Chelativorans</taxon>
    </lineage>
</organism>
<dbReference type="AlphaFoldDB" id="A0A9X3B025"/>
<dbReference type="EMBL" id="JAODNV010000013">
    <property type="protein sequence ID" value="MCT8991130.1"/>
    <property type="molecule type" value="Genomic_DNA"/>
</dbReference>
<dbReference type="Pfam" id="PF13561">
    <property type="entry name" value="adh_short_C2"/>
    <property type="match status" value="1"/>
</dbReference>
<dbReference type="Gene3D" id="3.40.50.720">
    <property type="entry name" value="NAD(P)-binding Rossmann-like Domain"/>
    <property type="match status" value="1"/>
</dbReference>
<dbReference type="InterPro" id="IPR002347">
    <property type="entry name" value="SDR_fam"/>
</dbReference>
<evidence type="ECO:0000313" key="2">
    <source>
        <dbReference type="Proteomes" id="UP001149009"/>
    </source>
</evidence>